<feature type="compositionally biased region" description="Basic residues" evidence="1">
    <location>
        <begin position="896"/>
        <end position="908"/>
    </location>
</feature>
<comment type="caution">
    <text evidence="2">The sequence shown here is derived from an EMBL/GenBank/DDBJ whole genome shotgun (WGS) entry which is preliminary data.</text>
</comment>
<reference evidence="2 3" key="1">
    <citation type="submission" date="2024-04" db="EMBL/GenBank/DDBJ databases">
        <title>Tritrichomonas musculus Genome.</title>
        <authorList>
            <person name="Alves-Ferreira E."/>
            <person name="Grigg M."/>
            <person name="Lorenzi H."/>
            <person name="Galac M."/>
        </authorList>
    </citation>
    <scope>NUCLEOTIDE SEQUENCE [LARGE SCALE GENOMIC DNA]</scope>
    <source>
        <strain evidence="2 3">EAF2021</strain>
    </source>
</reference>
<feature type="compositionally biased region" description="Basic residues" evidence="1">
    <location>
        <begin position="927"/>
        <end position="936"/>
    </location>
</feature>
<name>A0ABR2JDS0_9EUKA</name>
<evidence type="ECO:0000313" key="3">
    <source>
        <dbReference type="Proteomes" id="UP001470230"/>
    </source>
</evidence>
<feature type="region of interest" description="Disordered" evidence="1">
    <location>
        <begin position="830"/>
        <end position="1008"/>
    </location>
</feature>
<feature type="compositionally biased region" description="Basic residues" evidence="1">
    <location>
        <begin position="959"/>
        <end position="970"/>
    </location>
</feature>
<feature type="compositionally biased region" description="Polar residues" evidence="1">
    <location>
        <begin position="867"/>
        <end position="889"/>
    </location>
</feature>
<dbReference type="SUPFAM" id="SSF50978">
    <property type="entry name" value="WD40 repeat-like"/>
    <property type="match status" value="1"/>
</dbReference>
<evidence type="ECO:0000256" key="1">
    <source>
        <dbReference type="SAM" id="MobiDB-lite"/>
    </source>
</evidence>
<dbReference type="Proteomes" id="UP001470230">
    <property type="component" value="Unassembled WGS sequence"/>
</dbReference>
<feature type="region of interest" description="Disordered" evidence="1">
    <location>
        <begin position="484"/>
        <end position="734"/>
    </location>
</feature>
<dbReference type="InterPro" id="IPR036322">
    <property type="entry name" value="WD40_repeat_dom_sf"/>
</dbReference>
<feature type="compositionally biased region" description="Basic and acidic residues" evidence="1">
    <location>
        <begin position="595"/>
        <end position="605"/>
    </location>
</feature>
<feature type="compositionally biased region" description="Acidic residues" evidence="1">
    <location>
        <begin position="994"/>
        <end position="1008"/>
    </location>
</feature>
<accession>A0ABR2JDS0</accession>
<keyword evidence="3" id="KW-1185">Reference proteome</keyword>
<organism evidence="2 3">
    <name type="scientific">Tritrichomonas musculus</name>
    <dbReference type="NCBI Taxonomy" id="1915356"/>
    <lineage>
        <taxon>Eukaryota</taxon>
        <taxon>Metamonada</taxon>
        <taxon>Parabasalia</taxon>
        <taxon>Tritrichomonadida</taxon>
        <taxon>Tritrichomonadidae</taxon>
        <taxon>Tritrichomonas</taxon>
    </lineage>
</organism>
<feature type="compositionally biased region" description="Low complexity" evidence="1">
    <location>
        <begin position="793"/>
        <end position="809"/>
    </location>
</feature>
<feature type="compositionally biased region" description="Low complexity" evidence="1">
    <location>
        <begin position="574"/>
        <end position="594"/>
    </location>
</feature>
<feature type="compositionally biased region" description="Polar residues" evidence="1">
    <location>
        <begin position="830"/>
        <end position="839"/>
    </location>
</feature>
<feature type="compositionally biased region" description="Basic residues" evidence="1">
    <location>
        <begin position="840"/>
        <end position="852"/>
    </location>
</feature>
<sequence>MDLSSEEFINFYCSTNHPKASQICPICISPFTPANESLQIQVIPTKKQNSEDEQNEYPTSKIIKDKDCFYQISIQNLMTLVQKISMNRCMWNIPAFFPAKFVAASLSSPFLFIGLSNKTINILDTTTGICCFPSLFVEDEIIYLLSEENYIICFTSNNMLMVWEIKNSKYLKIRSVIHEKYEGPKLGAIQKVILTNELENDSISPIIFAENITVRFSKTRNGWLNVNSSIPSIFNKRFGFKTIYDVEKGFFESFINHEVEGFKNCMKILLQKYLASKRFKRVFKLIIQLLKIIDDGKSVYCGIDPKDLLEYMLNIIKETNPEEVELIVNSKEYKDAFSPKPKPQPQQQQIQPIITQPSNPNVIQPQQQVIEIINKVQTSPQSSINAQPNVVYPGQLYQSETFTFPIPPMQPQAIIQPSSQPAQIQLVNAPNELSNTSNVVSMPVPNIEVNVQPTIIINNDVQANNESDINTQNQKDVFDSTPTTVITNVEPSPKPSEPAQVQTPEQKASVSSPSKAQKVSLKQGTLDSFLPFSPKTKTVQNENQTTPKMAKGKSTPRGKTKASPTKSSPKKKTANNQIQENNVQVEQVEQPVKSEQADIIEKNTENQEQEDSQNSSQISTRRSTRVRKQTSFDNSPEPKKKLAQATKKKAKVKAKAKPIERQEGENTEATVDNQENQQQPMLIPTPAQAPSPTKKVTKTQRKATTRRSPSKAKKTVQTPVINPQQPPQNANPSDPQQLLVQVINSQQPQNQGNAQIPNMQNQINMQNMPNQLNIQNMQNQINMQNMQNQLNMQNIPNQPNMQNQFNIPNHPNSAFVVPQNLSDNNQKFQFPENIVQQQPRKTKKATTKRKSKASPNPAPNTPSPNNLLQVNVQPDSVQNGTTQVTQPLQSEEKPKAKPKTPRKPRAPKKSQDATDADSPATSEKPKSTPRKTKKATLKQQVDGAAVQDGQVVSNPPQVKKQRKSPARQKKKTEVNKENDVDPNLQVRNGIFTSDEVEQLTDQIEQDNQ</sequence>
<feature type="compositionally biased region" description="Polar residues" evidence="1">
    <location>
        <begin position="667"/>
        <end position="680"/>
    </location>
</feature>
<evidence type="ECO:0000313" key="2">
    <source>
        <dbReference type="EMBL" id="KAK8875879.1"/>
    </source>
</evidence>
<dbReference type="EMBL" id="JAPFFF010000012">
    <property type="protein sequence ID" value="KAK8875879.1"/>
    <property type="molecule type" value="Genomic_DNA"/>
</dbReference>
<proteinExistence type="predicted"/>
<feature type="compositionally biased region" description="Low complexity" evidence="1">
    <location>
        <begin position="717"/>
        <end position="734"/>
    </location>
</feature>
<feature type="compositionally biased region" description="Basic residues" evidence="1">
    <location>
        <begin position="695"/>
        <end position="714"/>
    </location>
</feature>
<feature type="compositionally biased region" description="Polar residues" evidence="1">
    <location>
        <begin position="499"/>
        <end position="526"/>
    </location>
</feature>
<gene>
    <name evidence="2" type="ORF">M9Y10_006054</name>
</gene>
<feature type="compositionally biased region" description="Basic residues" evidence="1">
    <location>
        <begin position="646"/>
        <end position="656"/>
    </location>
</feature>
<feature type="compositionally biased region" description="Polar residues" evidence="1">
    <location>
        <begin position="535"/>
        <end position="547"/>
    </location>
</feature>
<protein>
    <submittedName>
        <fullName evidence="2">Uncharacterized protein</fullName>
    </submittedName>
</protein>
<feature type="region of interest" description="Disordered" evidence="1">
    <location>
        <begin position="793"/>
        <end position="818"/>
    </location>
</feature>
<feature type="compositionally biased region" description="Basic residues" evidence="1">
    <location>
        <begin position="550"/>
        <end position="560"/>
    </location>
</feature>